<dbReference type="CDD" id="cd03794">
    <property type="entry name" value="GT4_WbuB-like"/>
    <property type="match status" value="1"/>
</dbReference>
<accession>A0ABW4MCU0</accession>
<keyword evidence="2" id="KW-0472">Membrane</keyword>
<dbReference type="EMBL" id="JBHUEL010000003">
    <property type="protein sequence ID" value="MFD1766104.1"/>
    <property type="molecule type" value="Genomic_DNA"/>
</dbReference>
<keyword evidence="2" id="KW-1133">Transmembrane helix</keyword>
<feature type="transmembrane region" description="Helical" evidence="2">
    <location>
        <begin position="21"/>
        <end position="41"/>
    </location>
</feature>
<evidence type="ECO:0000259" key="3">
    <source>
        <dbReference type="Pfam" id="PF00534"/>
    </source>
</evidence>
<dbReference type="RefSeq" id="WP_381511764.1">
    <property type="nucleotide sequence ID" value="NZ_JBHUEL010000003.1"/>
</dbReference>
<organism evidence="4 5">
    <name type="scientific">Sphingorhabdus buctiana</name>
    <dbReference type="NCBI Taxonomy" id="1508805"/>
    <lineage>
        <taxon>Bacteria</taxon>
        <taxon>Pseudomonadati</taxon>
        <taxon>Pseudomonadota</taxon>
        <taxon>Alphaproteobacteria</taxon>
        <taxon>Sphingomonadales</taxon>
        <taxon>Sphingomonadaceae</taxon>
        <taxon>Sphingorhabdus</taxon>
    </lineage>
</organism>
<dbReference type="Pfam" id="PF00534">
    <property type="entry name" value="Glycos_transf_1"/>
    <property type="match status" value="1"/>
</dbReference>
<protein>
    <submittedName>
        <fullName evidence="4">Glycosyltransferase family 4 protein</fullName>
    </submittedName>
</protein>
<dbReference type="Gene3D" id="3.40.50.2000">
    <property type="entry name" value="Glycogen Phosphorylase B"/>
    <property type="match status" value="1"/>
</dbReference>
<dbReference type="Proteomes" id="UP001597215">
    <property type="component" value="Unassembled WGS sequence"/>
</dbReference>
<dbReference type="InterPro" id="IPR001296">
    <property type="entry name" value="Glyco_trans_1"/>
</dbReference>
<proteinExistence type="predicted"/>
<evidence type="ECO:0000256" key="1">
    <source>
        <dbReference type="ARBA" id="ARBA00022679"/>
    </source>
</evidence>
<evidence type="ECO:0000256" key="2">
    <source>
        <dbReference type="SAM" id="Phobius"/>
    </source>
</evidence>
<reference evidence="5" key="1">
    <citation type="journal article" date="2019" name="Int. J. Syst. Evol. Microbiol.">
        <title>The Global Catalogue of Microorganisms (GCM) 10K type strain sequencing project: providing services to taxonomists for standard genome sequencing and annotation.</title>
        <authorList>
            <consortium name="The Broad Institute Genomics Platform"/>
            <consortium name="The Broad Institute Genome Sequencing Center for Infectious Disease"/>
            <person name="Wu L."/>
            <person name="Ma J."/>
        </authorList>
    </citation>
    <scope>NUCLEOTIDE SEQUENCE [LARGE SCALE GENOMIC DNA]</scope>
    <source>
        <strain evidence="5">CGMCC 1.12449</strain>
    </source>
</reference>
<keyword evidence="1" id="KW-0808">Transferase</keyword>
<dbReference type="SUPFAM" id="SSF53756">
    <property type="entry name" value="UDP-Glycosyltransferase/glycogen phosphorylase"/>
    <property type="match status" value="1"/>
</dbReference>
<dbReference type="PANTHER" id="PTHR46401">
    <property type="entry name" value="GLYCOSYLTRANSFERASE WBBK-RELATED"/>
    <property type="match status" value="1"/>
</dbReference>
<feature type="domain" description="Glycosyl transferase family 1" evidence="3">
    <location>
        <begin position="128"/>
        <end position="283"/>
    </location>
</feature>
<keyword evidence="2" id="KW-0812">Transmembrane</keyword>
<gene>
    <name evidence="4" type="ORF">ACFSAG_04505</name>
</gene>
<name>A0ABW4MCU0_9SPHN</name>
<sequence length="307" mass="33831">MGELRLGIKASVAVLSLRPKASLVIISSPAYLTALILAFAARARSLPYILEIRDIYPEVYSGAGLIREGSLVFAILSRLSNSMYSGASHIIAATDGLARHIAARVDNGKVSCVYNGFPETLLNLEIRKNKRFTLCFHGVMGYFQDVDTLVAVARAVESHQIDVLVIGYGRKEIILKDAPDNLHFAGRLPFLETIKAISACHVGLCLRIDDPISQDSFPVKVWEYIGLGIPAIITPHCEAGAFVERHQCGFQIETGNIETILGKILDLRNNRMRLEELSQNCRKIAPAFTREKAGIKIANIVYNQKLD</sequence>
<dbReference type="PANTHER" id="PTHR46401:SF2">
    <property type="entry name" value="GLYCOSYLTRANSFERASE WBBK-RELATED"/>
    <property type="match status" value="1"/>
</dbReference>
<keyword evidence="5" id="KW-1185">Reference proteome</keyword>
<evidence type="ECO:0000313" key="4">
    <source>
        <dbReference type="EMBL" id="MFD1766104.1"/>
    </source>
</evidence>
<evidence type="ECO:0000313" key="5">
    <source>
        <dbReference type="Proteomes" id="UP001597215"/>
    </source>
</evidence>
<comment type="caution">
    <text evidence="4">The sequence shown here is derived from an EMBL/GenBank/DDBJ whole genome shotgun (WGS) entry which is preliminary data.</text>
</comment>